<name>A0AAN9SA06_PSOTE</name>
<feature type="region of interest" description="Disordered" evidence="1">
    <location>
        <begin position="1"/>
        <end position="25"/>
    </location>
</feature>
<evidence type="ECO:0000313" key="2">
    <source>
        <dbReference type="EMBL" id="KAK7391816.1"/>
    </source>
</evidence>
<proteinExistence type="predicted"/>
<dbReference type="AlphaFoldDB" id="A0AAN9SA06"/>
<protein>
    <submittedName>
        <fullName evidence="2">Uncharacterized protein</fullName>
    </submittedName>
</protein>
<dbReference type="EMBL" id="JAYMYS010000005">
    <property type="protein sequence ID" value="KAK7391816.1"/>
    <property type="molecule type" value="Genomic_DNA"/>
</dbReference>
<comment type="caution">
    <text evidence="2">The sequence shown here is derived from an EMBL/GenBank/DDBJ whole genome shotgun (WGS) entry which is preliminary data.</text>
</comment>
<keyword evidence="3" id="KW-1185">Reference proteome</keyword>
<gene>
    <name evidence="2" type="ORF">VNO78_20239</name>
</gene>
<organism evidence="2 3">
    <name type="scientific">Psophocarpus tetragonolobus</name>
    <name type="common">Winged bean</name>
    <name type="synonym">Dolichos tetragonolobus</name>
    <dbReference type="NCBI Taxonomy" id="3891"/>
    <lineage>
        <taxon>Eukaryota</taxon>
        <taxon>Viridiplantae</taxon>
        <taxon>Streptophyta</taxon>
        <taxon>Embryophyta</taxon>
        <taxon>Tracheophyta</taxon>
        <taxon>Spermatophyta</taxon>
        <taxon>Magnoliopsida</taxon>
        <taxon>eudicotyledons</taxon>
        <taxon>Gunneridae</taxon>
        <taxon>Pentapetalae</taxon>
        <taxon>rosids</taxon>
        <taxon>fabids</taxon>
        <taxon>Fabales</taxon>
        <taxon>Fabaceae</taxon>
        <taxon>Papilionoideae</taxon>
        <taxon>50 kb inversion clade</taxon>
        <taxon>NPAAA clade</taxon>
        <taxon>indigoferoid/millettioid clade</taxon>
        <taxon>Phaseoleae</taxon>
        <taxon>Psophocarpus</taxon>
    </lineage>
</organism>
<accession>A0AAN9SA06</accession>
<evidence type="ECO:0000313" key="3">
    <source>
        <dbReference type="Proteomes" id="UP001386955"/>
    </source>
</evidence>
<evidence type="ECO:0000256" key="1">
    <source>
        <dbReference type="SAM" id="MobiDB-lite"/>
    </source>
</evidence>
<sequence>MLMWRRQRTHGGASATEEEKVFKGSEEFSDTPKNYLKTILALTLGLETIHFNVTLKGNSCWTFRENKSNILPLLYSNANSLHAGNTSLLRERTLDEVLHIEVIVNLHRHSGPPASNDGPSVRTSSSLSQARDYWCRIIEQIGPCNHTRLDAYKVFGEMREKNLNMSRL</sequence>
<reference evidence="2 3" key="1">
    <citation type="submission" date="2024-01" db="EMBL/GenBank/DDBJ databases">
        <title>The genomes of 5 underutilized Papilionoideae crops provide insights into root nodulation and disease resistanc.</title>
        <authorList>
            <person name="Jiang F."/>
        </authorList>
    </citation>
    <scope>NUCLEOTIDE SEQUENCE [LARGE SCALE GENOMIC DNA]</scope>
    <source>
        <strain evidence="2">DUOXIRENSHENG_FW03</strain>
        <tissue evidence="2">Leaves</tissue>
    </source>
</reference>
<dbReference type="Proteomes" id="UP001386955">
    <property type="component" value="Unassembled WGS sequence"/>
</dbReference>